<feature type="compositionally biased region" description="Basic and acidic residues" evidence="2">
    <location>
        <begin position="309"/>
        <end position="320"/>
    </location>
</feature>
<dbReference type="EMBL" id="MN739623">
    <property type="protein sequence ID" value="QHT16397.1"/>
    <property type="molecule type" value="Genomic_DNA"/>
</dbReference>
<accession>A0A6C0DIP7</accession>
<evidence type="ECO:0000256" key="2">
    <source>
        <dbReference type="SAM" id="MobiDB-lite"/>
    </source>
</evidence>
<dbReference type="PANTHER" id="PTHR12406:SF7">
    <property type="entry name" value="PATATIN-LIKE PHOSPHOLIPASE DOMAIN-CONTAINING PROTEIN 4"/>
    <property type="match status" value="1"/>
</dbReference>
<name>A0A6C0DIP7_9ZZZZ</name>
<dbReference type="GO" id="GO:0005737">
    <property type="term" value="C:cytoplasm"/>
    <property type="evidence" value="ECO:0007669"/>
    <property type="project" value="TreeGrafter"/>
</dbReference>
<feature type="region of interest" description="Disordered" evidence="2">
    <location>
        <begin position="298"/>
        <end position="320"/>
    </location>
</feature>
<sequence>MKNTFLLLFLQYTIVTCGRIVGNIVKQNKLMGSQQCIVSNKNNLVYCEKEREIFLEENNFIKNKKLISISPGGVKGFYELGILSFIKDNYDMENYIFSGASAGSWNALFMCYNNDTKKFIYNLLEHKLSQVKSISELEYVLKYNILSNYNSDDFDLRRLYIGVTTLQNFKPKTNIFSDFTNLEDAINCCIASSHIPFVTGGLTNRYHNMYTFDGGFSDYPYLNFSENVLHITPSMWKTLNIDNNKNIRNLFSKLNVLYNLFTITKNNNYIRLFDDGYQDAKENKHVLDDIFTHKTKNEIDNDNSAENATENKDETNNEKHDNSETYWIYYKGDNDSY</sequence>
<reference evidence="4" key="1">
    <citation type="journal article" date="2020" name="Nature">
        <title>Giant virus diversity and host interactions through global metagenomics.</title>
        <authorList>
            <person name="Schulz F."/>
            <person name="Roux S."/>
            <person name="Paez-Espino D."/>
            <person name="Jungbluth S."/>
            <person name="Walsh D.A."/>
            <person name="Denef V.J."/>
            <person name="McMahon K.D."/>
            <person name="Konstantinidis K.T."/>
            <person name="Eloe-Fadrosh E.A."/>
            <person name="Kyrpides N.C."/>
            <person name="Woyke T."/>
        </authorList>
    </citation>
    <scope>NUCLEOTIDE SEQUENCE</scope>
    <source>
        <strain evidence="4">GVMAG-M-3300023174-182</strain>
    </source>
</reference>
<dbReference type="InterPro" id="IPR002641">
    <property type="entry name" value="PNPLA_dom"/>
</dbReference>
<dbReference type="GO" id="GO:0004806">
    <property type="term" value="F:triacylglycerol lipase activity"/>
    <property type="evidence" value="ECO:0007669"/>
    <property type="project" value="TreeGrafter"/>
</dbReference>
<dbReference type="GO" id="GO:0016020">
    <property type="term" value="C:membrane"/>
    <property type="evidence" value="ECO:0007669"/>
    <property type="project" value="TreeGrafter"/>
</dbReference>
<feature type="domain" description="PNPLA" evidence="3">
    <location>
        <begin position="68"/>
        <end position="218"/>
    </location>
</feature>
<dbReference type="Pfam" id="PF01734">
    <property type="entry name" value="Patatin"/>
    <property type="match status" value="1"/>
</dbReference>
<evidence type="ECO:0000313" key="4">
    <source>
        <dbReference type="EMBL" id="QHT16397.1"/>
    </source>
</evidence>
<dbReference type="GO" id="GO:0019433">
    <property type="term" value="P:triglyceride catabolic process"/>
    <property type="evidence" value="ECO:0007669"/>
    <property type="project" value="TreeGrafter"/>
</dbReference>
<dbReference type="InterPro" id="IPR033562">
    <property type="entry name" value="PLPL"/>
</dbReference>
<dbReference type="Gene3D" id="3.40.1090.10">
    <property type="entry name" value="Cytosolic phospholipase A2 catalytic domain"/>
    <property type="match status" value="1"/>
</dbReference>
<dbReference type="InterPro" id="IPR016035">
    <property type="entry name" value="Acyl_Trfase/lysoPLipase"/>
</dbReference>
<dbReference type="SUPFAM" id="SSF52151">
    <property type="entry name" value="FabD/lysophospholipase-like"/>
    <property type="match status" value="1"/>
</dbReference>
<proteinExistence type="predicted"/>
<dbReference type="AlphaFoldDB" id="A0A6C0DIP7"/>
<keyword evidence="1" id="KW-0443">Lipid metabolism</keyword>
<evidence type="ECO:0000259" key="3">
    <source>
        <dbReference type="Pfam" id="PF01734"/>
    </source>
</evidence>
<dbReference type="PANTHER" id="PTHR12406">
    <property type="entry name" value="CALCIUM-INDEPENDENT PHOSPHOLIPASE A2 IPLA2 -RELATED"/>
    <property type="match status" value="1"/>
</dbReference>
<dbReference type="GO" id="GO:0005811">
    <property type="term" value="C:lipid droplet"/>
    <property type="evidence" value="ECO:0007669"/>
    <property type="project" value="TreeGrafter"/>
</dbReference>
<organism evidence="4">
    <name type="scientific">viral metagenome</name>
    <dbReference type="NCBI Taxonomy" id="1070528"/>
    <lineage>
        <taxon>unclassified sequences</taxon>
        <taxon>metagenomes</taxon>
        <taxon>organismal metagenomes</taxon>
    </lineage>
</organism>
<protein>
    <recommendedName>
        <fullName evidence="3">PNPLA domain-containing protein</fullName>
    </recommendedName>
</protein>
<dbReference type="GO" id="GO:0055088">
    <property type="term" value="P:lipid homeostasis"/>
    <property type="evidence" value="ECO:0007669"/>
    <property type="project" value="TreeGrafter"/>
</dbReference>
<evidence type="ECO:0000256" key="1">
    <source>
        <dbReference type="ARBA" id="ARBA00023098"/>
    </source>
</evidence>